<dbReference type="RefSeq" id="WP_168772940.1">
    <property type="nucleotide sequence ID" value="NZ_JAABNR010000001.1"/>
</dbReference>
<organism evidence="2 3">
    <name type="scientific">Stagnihabitans tardus</name>
    <dbReference type="NCBI Taxonomy" id="2699202"/>
    <lineage>
        <taxon>Bacteria</taxon>
        <taxon>Pseudomonadati</taxon>
        <taxon>Pseudomonadota</taxon>
        <taxon>Alphaproteobacteria</taxon>
        <taxon>Rhodobacterales</taxon>
        <taxon>Paracoccaceae</taxon>
        <taxon>Stagnihabitans</taxon>
    </lineage>
</organism>
<dbReference type="Pfam" id="PF10003">
    <property type="entry name" value="DUF2244"/>
    <property type="match status" value="1"/>
</dbReference>
<dbReference type="InterPro" id="IPR019253">
    <property type="entry name" value="DUF2244_TM"/>
</dbReference>
<dbReference type="Proteomes" id="UP001193501">
    <property type="component" value="Unassembled WGS sequence"/>
</dbReference>
<reference evidence="2" key="1">
    <citation type="submission" date="2020-01" db="EMBL/GenBank/DDBJ databases">
        <authorList>
            <person name="Chen W.-M."/>
        </authorList>
    </citation>
    <scope>NUCLEOTIDE SEQUENCE</scope>
    <source>
        <strain evidence="2">CYK-10</strain>
    </source>
</reference>
<comment type="caution">
    <text evidence="2">The sequence shown here is derived from an EMBL/GenBank/DDBJ whole genome shotgun (WGS) entry which is preliminary data.</text>
</comment>
<proteinExistence type="predicted"/>
<keyword evidence="3" id="KW-1185">Reference proteome</keyword>
<evidence type="ECO:0000313" key="2">
    <source>
        <dbReference type="EMBL" id="NBZ86140.1"/>
    </source>
</evidence>
<evidence type="ECO:0000256" key="1">
    <source>
        <dbReference type="SAM" id="Phobius"/>
    </source>
</evidence>
<protein>
    <submittedName>
        <fullName evidence="2">DUF2244 domain-containing protein</fullName>
    </submittedName>
</protein>
<keyword evidence="1" id="KW-1133">Transmembrane helix</keyword>
<gene>
    <name evidence="2" type="ORF">GV832_00975</name>
</gene>
<feature type="transmembrane region" description="Helical" evidence="1">
    <location>
        <begin position="47"/>
        <end position="66"/>
    </location>
</feature>
<dbReference type="AlphaFoldDB" id="A0AAE4Y9V5"/>
<dbReference type="EMBL" id="JAABNR010000001">
    <property type="protein sequence ID" value="NBZ86140.1"/>
    <property type="molecule type" value="Genomic_DNA"/>
</dbReference>
<keyword evidence="1" id="KW-0812">Transmembrane</keyword>
<accession>A0AAE4Y9V5</accession>
<keyword evidence="1" id="KW-0472">Membrane</keyword>
<evidence type="ECO:0000313" key="3">
    <source>
        <dbReference type="Proteomes" id="UP001193501"/>
    </source>
</evidence>
<name>A0AAE4Y9V5_9RHOB</name>
<sequence length="155" mass="17490">MPYRWTDPETLTLWPHRSLGPRGFAWTMGLLSTGLSLPMATQLGHKTLWVILAFVAGTVSALWAAIRRNQSDRAIRETLILSRDSVTLTRQSRRLQSWEANPHWVRLTLYETGGPVPLYLTLSGNGREVEIGAFLTPEERRDLGADLARRLAALR</sequence>